<dbReference type="Proteomes" id="UP000276133">
    <property type="component" value="Unassembled WGS sequence"/>
</dbReference>
<protein>
    <submittedName>
        <fullName evidence="1">Uncharacterized protein</fullName>
    </submittedName>
</protein>
<organism evidence="1 2">
    <name type="scientific">Brachionus plicatilis</name>
    <name type="common">Marine rotifer</name>
    <name type="synonym">Brachionus muelleri</name>
    <dbReference type="NCBI Taxonomy" id="10195"/>
    <lineage>
        <taxon>Eukaryota</taxon>
        <taxon>Metazoa</taxon>
        <taxon>Spiralia</taxon>
        <taxon>Gnathifera</taxon>
        <taxon>Rotifera</taxon>
        <taxon>Eurotatoria</taxon>
        <taxon>Monogononta</taxon>
        <taxon>Pseudotrocha</taxon>
        <taxon>Ploima</taxon>
        <taxon>Brachionidae</taxon>
        <taxon>Brachionus</taxon>
    </lineage>
</organism>
<accession>A0A3M7RSD2</accession>
<sequence>MVETIIVKSNQLCFDKKIIEISKRFREILNNVFQVSDDNSQYLKENLPFCSFINLEKKA</sequence>
<comment type="caution">
    <text evidence="1">The sequence shown here is derived from an EMBL/GenBank/DDBJ whole genome shotgun (WGS) entry which is preliminary data.</text>
</comment>
<reference evidence="1 2" key="1">
    <citation type="journal article" date="2018" name="Sci. Rep.">
        <title>Genomic signatures of local adaptation to the degree of environmental predictability in rotifers.</title>
        <authorList>
            <person name="Franch-Gras L."/>
            <person name="Hahn C."/>
            <person name="Garcia-Roger E.M."/>
            <person name="Carmona M.J."/>
            <person name="Serra M."/>
            <person name="Gomez A."/>
        </authorList>
    </citation>
    <scope>NUCLEOTIDE SEQUENCE [LARGE SCALE GENOMIC DNA]</scope>
    <source>
        <strain evidence="1">HYR1</strain>
    </source>
</reference>
<evidence type="ECO:0000313" key="1">
    <source>
        <dbReference type="EMBL" id="RNA26320.1"/>
    </source>
</evidence>
<proteinExistence type="predicted"/>
<dbReference type="AlphaFoldDB" id="A0A3M7RSD2"/>
<dbReference type="EMBL" id="REGN01002761">
    <property type="protein sequence ID" value="RNA26320.1"/>
    <property type="molecule type" value="Genomic_DNA"/>
</dbReference>
<keyword evidence="2" id="KW-1185">Reference proteome</keyword>
<name>A0A3M7RSD2_BRAPC</name>
<gene>
    <name evidence="1" type="ORF">BpHYR1_013234</name>
</gene>
<evidence type="ECO:0000313" key="2">
    <source>
        <dbReference type="Proteomes" id="UP000276133"/>
    </source>
</evidence>